<evidence type="ECO:0000313" key="2">
    <source>
        <dbReference type="Proteomes" id="UP000683360"/>
    </source>
</evidence>
<keyword evidence="2" id="KW-1185">Reference proteome</keyword>
<dbReference type="SUPFAM" id="SSF50494">
    <property type="entry name" value="Trypsin-like serine proteases"/>
    <property type="match status" value="1"/>
</dbReference>
<dbReference type="InterPro" id="IPR009003">
    <property type="entry name" value="Peptidase_S1_PA"/>
</dbReference>
<dbReference type="OrthoDB" id="6159959at2759"/>
<accession>A0A8S3UN90</accession>
<name>A0A8S3UN90_MYTED</name>
<proteinExistence type="predicted"/>
<evidence type="ECO:0000313" key="1">
    <source>
        <dbReference type="EMBL" id="CAG2243781.1"/>
    </source>
</evidence>
<gene>
    <name evidence="1" type="ORF">MEDL_55913</name>
</gene>
<dbReference type="AlphaFoldDB" id="A0A8S3UN90"/>
<protein>
    <submittedName>
        <fullName evidence="1">Uncharacterized protein</fullName>
    </submittedName>
</protein>
<sequence length="287" mass="32213">MITIFRNKNICEFGYANENLFVSLKDLSKRDEVSDYLQTFIQNPQNIEIRQFEKMEVEDLSVQSGEKVANANQTFGTVGLSLIDGAEQYCATCRHVVEACLGTSNIVSPRHDSNLIIIDTQIGRFETNQIFTPSLSIDFSAVRLLRTDIQISSSLRNRLGNSVNGELFHRDRIVLPADTVIYKWGVTTNLTTGILREVTERGDYSYGITVDSTSCFAEKGDSGSLICYSDEGSEIAVFILTERMVDKKKPGYSGERRQQFNVYRLADMMFLCKSNLPGLKACISTDD</sequence>
<comment type="caution">
    <text evidence="1">The sequence shown here is derived from an EMBL/GenBank/DDBJ whole genome shotgun (WGS) entry which is preliminary data.</text>
</comment>
<dbReference type="EMBL" id="CAJPWZ010002715">
    <property type="protein sequence ID" value="CAG2243781.1"/>
    <property type="molecule type" value="Genomic_DNA"/>
</dbReference>
<dbReference type="Proteomes" id="UP000683360">
    <property type="component" value="Unassembled WGS sequence"/>
</dbReference>
<reference evidence="1" key="1">
    <citation type="submission" date="2021-03" db="EMBL/GenBank/DDBJ databases">
        <authorList>
            <person name="Bekaert M."/>
        </authorList>
    </citation>
    <scope>NUCLEOTIDE SEQUENCE</scope>
</reference>
<organism evidence="1 2">
    <name type="scientific">Mytilus edulis</name>
    <name type="common">Blue mussel</name>
    <dbReference type="NCBI Taxonomy" id="6550"/>
    <lineage>
        <taxon>Eukaryota</taxon>
        <taxon>Metazoa</taxon>
        <taxon>Spiralia</taxon>
        <taxon>Lophotrochozoa</taxon>
        <taxon>Mollusca</taxon>
        <taxon>Bivalvia</taxon>
        <taxon>Autobranchia</taxon>
        <taxon>Pteriomorphia</taxon>
        <taxon>Mytilida</taxon>
        <taxon>Mytiloidea</taxon>
        <taxon>Mytilidae</taxon>
        <taxon>Mytilinae</taxon>
        <taxon>Mytilus</taxon>
    </lineage>
</organism>